<keyword evidence="2" id="KW-0472">Membrane</keyword>
<sequence>MKRILLTLATIASVSSASSERRISSNFVESIDRADHVVSNSNNAVSTSQEVGRRKLGWWGVALFFAEHGPCHGPLQPPHCHRHHSGGGGGGGGSGGSGGGSGGGGGGSGYSDDTYGQSSSYTDDASWGSDGHSSATSESSTTSARNEQANSSGILNPASISFWMLIAAAAAVALAIGAVIVGSRRKEKENYHPLRGAVEKRMRLFGGFTDKCFGDRELCGADREVEIMENSIEEGGSYRQMR</sequence>
<keyword evidence="5" id="KW-1185">Reference proteome</keyword>
<feature type="compositionally biased region" description="Polar residues" evidence="1">
    <location>
        <begin position="114"/>
        <end position="123"/>
    </location>
</feature>
<feature type="compositionally biased region" description="Low complexity" evidence="1">
    <location>
        <begin position="133"/>
        <end position="144"/>
    </location>
</feature>
<evidence type="ECO:0000313" key="4">
    <source>
        <dbReference type="EMBL" id="KAL3784332.1"/>
    </source>
</evidence>
<name>A0ABD3P8G1_9STRA</name>
<proteinExistence type="predicted"/>
<gene>
    <name evidence="4" type="ORF">ACHAWO_012175</name>
</gene>
<dbReference type="AlphaFoldDB" id="A0ABD3P8G1"/>
<dbReference type="EMBL" id="JALLPJ020000731">
    <property type="protein sequence ID" value="KAL3784332.1"/>
    <property type="molecule type" value="Genomic_DNA"/>
</dbReference>
<keyword evidence="2" id="KW-1133">Transmembrane helix</keyword>
<evidence type="ECO:0000256" key="3">
    <source>
        <dbReference type="SAM" id="SignalP"/>
    </source>
</evidence>
<organism evidence="4 5">
    <name type="scientific">Cyclotella atomus</name>
    <dbReference type="NCBI Taxonomy" id="382360"/>
    <lineage>
        <taxon>Eukaryota</taxon>
        <taxon>Sar</taxon>
        <taxon>Stramenopiles</taxon>
        <taxon>Ochrophyta</taxon>
        <taxon>Bacillariophyta</taxon>
        <taxon>Coscinodiscophyceae</taxon>
        <taxon>Thalassiosirophycidae</taxon>
        <taxon>Stephanodiscales</taxon>
        <taxon>Stephanodiscaceae</taxon>
        <taxon>Cyclotella</taxon>
    </lineage>
</organism>
<feature type="region of interest" description="Disordered" evidence="1">
    <location>
        <begin position="76"/>
        <end position="151"/>
    </location>
</feature>
<protein>
    <submittedName>
        <fullName evidence="4">Uncharacterized protein</fullName>
    </submittedName>
</protein>
<evidence type="ECO:0000256" key="2">
    <source>
        <dbReference type="SAM" id="Phobius"/>
    </source>
</evidence>
<dbReference type="Proteomes" id="UP001530400">
    <property type="component" value="Unassembled WGS sequence"/>
</dbReference>
<feature type="transmembrane region" description="Helical" evidence="2">
    <location>
        <begin position="160"/>
        <end position="181"/>
    </location>
</feature>
<feature type="compositionally biased region" description="Gly residues" evidence="1">
    <location>
        <begin position="86"/>
        <end position="109"/>
    </location>
</feature>
<accession>A0ABD3P8G1</accession>
<feature type="chain" id="PRO_5044794172" evidence="3">
    <location>
        <begin position="18"/>
        <end position="242"/>
    </location>
</feature>
<evidence type="ECO:0000313" key="5">
    <source>
        <dbReference type="Proteomes" id="UP001530400"/>
    </source>
</evidence>
<keyword evidence="3" id="KW-0732">Signal</keyword>
<evidence type="ECO:0000256" key="1">
    <source>
        <dbReference type="SAM" id="MobiDB-lite"/>
    </source>
</evidence>
<reference evidence="4 5" key="1">
    <citation type="submission" date="2024-10" db="EMBL/GenBank/DDBJ databases">
        <title>Updated reference genomes for cyclostephanoid diatoms.</title>
        <authorList>
            <person name="Roberts W.R."/>
            <person name="Alverson A.J."/>
        </authorList>
    </citation>
    <scope>NUCLEOTIDE SEQUENCE [LARGE SCALE GENOMIC DNA]</scope>
    <source>
        <strain evidence="4 5">AJA010-31</strain>
    </source>
</reference>
<feature type="signal peptide" evidence="3">
    <location>
        <begin position="1"/>
        <end position="17"/>
    </location>
</feature>
<comment type="caution">
    <text evidence="4">The sequence shown here is derived from an EMBL/GenBank/DDBJ whole genome shotgun (WGS) entry which is preliminary data.</text>
</comment>
<keyword evidence="2" id="KW-0812">Transmembrane</keyword>